<feature type="transmembrane region" description="Helical" evidence="1">
    <location>
        <begin position="228"/>
        <end position="250"/>
    </location>
</feature>
<feature type="transmembrane region" description="Helical" evidence="1">
    <location>
        <begin position="79"/>
        <end position="97"/>
    </location>
</feature>
<dbReference type="EMBL" id="BOPF01000002">
    <property type="protein sequence ID" value="GIJ43386.1"/>
    <property type="molecule type" value="Genomic_DNA"/>
</dbReference>
<reference evidence="3" key="1">
    <citation type="submission" date="2021-01" db="EMBL/GenBank/DDBJ databases">
        <title>Whole genome shotgun sequence of Virgisporangium aliadipatigenens NBRC 105644.</title>
        <authorList>
            <person name="Komaki H."/>
            <person name="Tamura T."/>
        </authorList>
    </citation>
    <scope>NUCLEOTIDE SEQUENCE</scope>
    <source>
        <strain evidence="3">NBRC 105644</strain>
    </source>
</reference>
<feature type="transmembrane region" description="Helical" evidence="1">
    <location>
        <begin position="52"/>
        <end position="72"/>
    </location>
</feature>
<feature type="transmembrane region" description="Helical" evidence="1">
    <location>
        <begin position="103"/>
        <end position="120"/>
    </location>
</feature>
<dbReference type="PANTHER" id="PTHR30590">
    <property type="entry name" value="INNER MEMBRANE PROTEIN"/>
    <property type="match status" value="1"/>
</dbReference>
<evidence type="ECO:0000313" key="4">
    <source>
        <dbReference type="Proteomes" id="UP000619260"/>
    </source>
</evidence>
<comment type="caution">
    <text evidence="3">The sequence shown here is derived from an EMBL/GenBank/DDBJ whole genome shotgun (WGS) entry which is preliminary data.</text>
</comment>
<feature type="transmembrane region" description="Helical" evidence="1">
    <location>
        <begin position="256"/>
        <end position="278"/>
    </location>
</feature>
<name>A0A8J3YG66_9ACTN</name>
<dbReference type="AlphaFoldDB" id="A0A8J3YG66"/>
<gene>
    <name evidence="3" type="ORF">Val02_02720</name>
</gene>
<dbReference type="RefSeq" id="WP_203896974.1">
    <property type="nucleotide sequence ID" value="NZ_BOPF01000002.1"/>
</dbReference>
<feature type="transmembrane region" description="Helical" evidence="1">
    <location>
        <begin position="132"/>
        <end position="158"/>
    </location>
</feature>
<organism evidence="3 4">
    <name type="scientific">Virgisporangium aliadipatigenens</name>
    <dbReference type="NCBI Taxonomy" id="741659"/>
    <lineage>
        <taxon>Bacteria</taxon>
        <taxon>Bacillati</taxon>
        <taxon>Actinomycetota</taxon>
        <taxon>Actinomycetes</taxon>
        <taxon>Micromonosporales</taxon>
        <taxon>Micromonosporaceae</taxon>
        <taxon>Virgisporangium</taxon>
    </lineage>
</organism>
<keyword evidence="4" id="KW-1185">Reference proteome</keyword>
<dbReference type="PANTHER" id="PTHR30590:SF2">
    <property type="entry name" value="INNER MEMBRANE PROTEIN"/>
    <property type="match status" value="1"/>
</dbReference>
<dbReference type="Proteomes" id="UP000619260">
    <property type="component" value="Unassembled WGS sequence"/>
</dbReference>
<protein>
    <submittedName>
        <fullName evidence="3">Membrane protein</fullName>
    </submittedName>
</protein>
<accession>A0A8J3YG66</accession>
<evidence type="ECO:0000256" key="1">
    <source>
        <dbReference type="SAM" id="Phobius"/>
    </source>
</evidence>
<sequence length="303" mass="33111">MERAERIVELDALRGAALAGIVMVNIVQLTGLRRPDGPAAAHPTAFVWELLFLQRPFPVFTFLFGVSFALMLRTASRFVLLRRLLWLGVIGLLHSLLQPNEVLRHYAAFGVVVLLPASYLPRRWVLGLGALLLVPAMILHGIWIIPGLFLLGAAAAGYGLPERRALVRAFAVALPAAAIVGHEQYRHGVGPSAYPWTLPAGLVFAFLFVVGFLLVGRPTHAVLAPMGRMALTNYVLASALILGADATFHIGQSDGYGRVVAVGTGIGVAQALLSLLWLRHFRHGPLEWLWRGLTLWRVPPMRR</sequence>
<feature type="transmembrane region" description="Helical" evidence="1">
    <location>
        <begin position="196"/>
        <end position="216"/>
    </location>
</feature>
<feature type="domain" description="DUF418" evidence="2">
    <location>
        <begin position="168"/>
        <end position="296"/>
    </location>
</feature>
<keyword evidence="1" id="KW-1133">Transmembrane helix</keyword>
<dbReference type="InterPro" id="IPR007349">
    <property type="entry name" value="DUF418"/>
</dbReference>
<dbReference type="Pfam" id="PF04235">
    <property type="entry name" value="DUF418"/>
    <property type="match status" value="1"/>
</dbReference>
<dbReference type="InterPro" id="IPR052529">
    <property type="entry name" value="Bact_Transport_Assoc"/>
</dbReference>
<keyword evidence="1" id="KW-0812">Transmembrane</keyword>
<feature type="transmembrane region" description="Helical" evidence="1">
    <location>
        <begin position="12"/>
        <end position="32"/>
    </location>
</feature>
<evidence type="ECO:0000259" key="2">
    <source>
        <dbReference type="Pfam" id="PF04235"/>
    </source>
</evidence>
<keyword evidence="1" id="KW-0472">Membrane</keyword>
<evidence type="ECO:0000313" key="3">
    <source>
        <dbReference type="EMBL" id="GIJ43386.1"/>
    </source>
</evidence>
<proteinExistence type="predicted"/>